<organism evidence="2 3">
    <name type="scientific">Pseudomonas syringae pv. apii</name>
    <dbReference type="NCBI Taxonomy" id="81036"/>
    <lineage>
        <taxon>Bacteria</taxon>
        <taxon>Pseudomonadati</taxon>
        <taxon>Pseudomonadota</taxon>
        <taxon>Gammaproteobacteria</taxon>
        <taxon>Pseudomonadales</taxon>
        <taxon>Pseudomonadaceae</taxon>
        <taxon>Pseudomonas</taxon>
    </lineage>
</organism>
<dbReference type="InterPro" id="IPR032710">
    <property type="entry name" value="NTF2-like_dom_sf"/>
</dbReference>
<evidence type="ECO:0000313" key="3">
    <source>
        <dbReference type="Proteomes" id="UP000271152"/>
    </source>
</evidence>
<dbReference type="AlphaFoldDB" id="A0A3M5X2G4"/>
<dbReference type="InterPro" id="IPR037401">
    <property type="entry name" value="SnoaL-like"/>
</dbReference>
<reference evidence="2 3" key="1">
    <citation type="submission" date="2018-08" db="EMBL/GenBank/DDBJ databases">
        <title>Recombination of ecologically and evolutionarily significant loci maintains genetic cohesion in the Pseudomonas syringae species complex.</title>
        <authorList>
            <person name="Dillon M."/>
            <person name="Thakur S."/>
            <person name="Almeida R.N.D."/>
            <person name="Weir B.S."/>
            <person name="Guttman D.S."/>
        </authorList>
    </citation>
    <scope>NUCLEOTIDE SEQUENCE [LARGE SCALE GENOMIC DNA]</scope>
    <source>
        <strain evidence="2 3">ICMP 11947</strain>
    </source>
</reference>
<proteinExistence type="predicted"/>
<gene>
    <name evidence="2" type="ORF">ALP23_04590</name>
</gene>
<comment type="caution">
    <text evidence="2">The sequence shown here is derived from an EMBL/GenBank/DDBJ whole genome shotgun (WGS) entry which is preliminary data.</text>
</comment>
<dbReference type="Proteomes" id="UP000271152">
    <property type="component" value="Unassembled WGS sequence"/>
</dbReference>
<name>A0A3M5X2G4_9PSED</name>
<evidence type="ECO:0000259" key="1">
    <source>
        <dbReference type="Pfam" id="PF12680"/>
    </source>
</evidence>
<dbReference type="Gene3D" id="3.10.450.50">
    <property type="match status" value="1"/>
</dbReference>
<evidence type="ECO:0000313" key="2">
    <source>
        <dbReference type="EMBL" id="RMU77006.1"/>
    </source>
</evidence>
<accession>A0A3M5X2G4</accession>
<dbReference type="EMBL" id="RBUG01000021">
    <property type="protein sequence ID" value="RMU77006.1"/>
    <property type="molecule type" value="Genomic_DNA"/>
</dbReference>
<sequence length="110" mass="11925">MSMNITRYPVIEAYFASEAGTAVDVLEDLFTHDARVTDEGVTVCGIEAIKAWKRAAKHKYQYTVEPVESLESDGLVIVKVRLSGTFPGSPAVVRFSFAVTDGLISALEIG</sequence>
<feature type="domain" description="SnoaL-like" evidence="1">
    <location>
        <begin position="11"/>
        <end position="99"/>
    </location>
</feature>
<protein>
    <recommendedName>
        <fullName evidence="1">SnoaL-like domain-containing protein</fullName>
    </recommendedName>
</protein>
<dbReference type="SUPFAM" id="SSF54427">
    <property type="entry name" value="NTF2-like"/>
    <property type="match status" value="1"/>
</dbReference>
<dbReference type="Pfam" id="PF12680">
    <property type="entry name" value="SnoaL_2"/>
    <property type="match status" value="1"/>
</dbReference>